<dbReference type="EMBL" id="JACHBK010000018">
    <property type="protein sequence ID" value="MBB5539257.1"/>
    <property type="molecule type" value="Genomic_DNA"/>
</dbReference>
<feature type="domain" description="N-acetyltransferase" evidence="3">
    <location>
        <begin position="7"/>
        <end position="166"/>
    </location>
</feature>
<dbReference type="GO" id="GO:0047663">
    <property type="term" value="F:aminoglycoside 6'-N-acetyltransferase activity"/>
    <property type="evidence" value="ECO:0007669"/>
    <property type="project" value="UniProtKB-EC"/>
</dbReference>
<evidence type="ECO:0000259" key="3">
    <source>
        <dbReference type="PROSITE" id="PS51186"/>
    </source>
</evidence>
<keyword evidence="5" id="KW-1185">Reference proteome</keyword>
<evidence type="ECO:0000256" key="1">
    <source>
        <dbReference type="ARBA" id="ARBA00004924"/>
    </source>
</evidence>
<dbReference type="EC" id="2.3.1.82" evidence="4"/>
<dbReference type="Gene3D" id="3.40.630.30">
    <property type="match status" value="1"/>
</dbReference>
<reference evidence="4 5" key="1">
    <citation type="submission" date="2020-08" db="EMBL/GenBank/DDBJ databases">
        <title>Genomic Encyclopedia of Type Strains, Phase IV (KMG-V): Genome sequencing to study the core and pangenomes of soil and plant-associated prokaryotes.</title>
        <authorList>
            <person name="Whitman W."/>
        </authorList>
    </citation>
    <scope>NUCLEOTIDE SEQUENCE [LARGE SCALE GENOMIC DNA]</scope>
    <source>
        <strain evidence="4 5">SEMIA 4084</strain>
    </source>
</reference>
<dbReference type="InterPro" id="IPR016181">
    <property type="entry name" value="Acyl_CoA_acyltransferase"/>
</dbReference>
<protein>
    <submittedName>
        <fullName evidence="4">Aminoglycoside 6'-N-acetyltransferase</fullName>
        <ecNumber evidence="4">2.3.1.82</ecNumber>
    </submittedName>
</protein>
<proteinExistence type="predicted"/>
<accession>A0A7W8UH64</accession>
<organism evidence="4 5">
    <name type="scientific">Rhizobium giardinii</name>
    <dbReference type="NCBI Taxonomy" id="56731"/>
    <lineage>
        <taxon>Bacteria</taxon>
        <taxon>Pseudomonadati</taxon>
        <taxon>Pseudomonadota</taxon>
        <taxon>Alphaproteobacteria</taxon>
        <taxon>Hyphomicrobiales</taxon>
        <taxon>Rhizobiaceae</taxon>
        <taxon>Rhizobium/Agrobacterium group</taxon>
        <taxon>Rhizobium</taxon>
    </lineage>
</organism>
<dbReference type="InterPro" id="IPR000182">
    <property type="entry name" value="GNAT_dom"/>
</dbReference>
<keyword evidence="2" id="KW-0046">Antibiotic resistance</keyword>
<dbReference type="GO" id="GO:0019290">
    <property type="term" value="P:siderophore biosynthetic process"/>
    <property type="evidence" value="ECO:0007669"/>
    <property type="project" value="InterPro"/>
</dbReference>
<keyword evidence="4" id="KW-0808">Transferase</keyword>
<dbReference type="SUPFAM" id="SSF55729">
    <property type="entry name" value="Acyl-CoA N-acyltransferases (Nat)"/>
    <property type="match status" value="1"/>
</dbReference>
<dbReference type="InterPro" id="IPR019432">
    <property type="entry name" value="Acyltransferase_MbtK/IucB-like"/>
</dbReference>
<dbReference type="GO" id="GO:0046677">
    <property type="term" value="P:response to antibiotic"/>
    <property type="evidence" value="ECO:0007669"/>
    <property type="project" value="UniProtKB-KW"/>
</dbReference>
<dbReference type="Proteomes" id="UP000585507">
    <property type="component" value="Unassembled WGS sequence"/>
</dbReference>
<evidence type="ECO:0000313" key="5">
    <source>
        <dbReference type="Proteomes" id="UP000585507"/>
    </source>
</evidence>
<comment type="caution">
    <text evidence="4">The sequence shown here is derived from an EMBL/GenBank/DDBJ whole genome shotgun (WGS) entry which is preliminary data.</text>
</comment>
<evidence type="ECO:0000256" key="2">
    <source>
        <dbReference type="ARBA" id="ARBA00023251"/>
    </source>
</evidence>
<dbReference type="PANTHER" id="PTHR31438">
    <property type="entry name" value="LYSINE N-ACYLTRANSFERASE C17G9.06C-RELATED"/>
    <property type="match status" value="1"/>
</dbReference>
<gene>
    <name evidence="4" type="ORF">GGD55_006004</name>
</gene>
<dbReference type="RefSeq" id="WP_018327116.1">
    <property type="nucleotide sequence ID" value="NZ_JACHBK010000018.1"/>
</dbReference>
<dbReference type="SMART" id="SM01006">
    <property type="entry name" value="AlcB"/>
    <property type="match status" value="1"/>
</dbReference>
<dbReference type="PROSITE" id="PS51186">
    <property type="entry name" value="GNAT"/>
    <property type="match status" value="1"/>
</dbReference>
<keyword evidence="4" id="KW-0012">Acyltransferase</keyword>
<name>A0A7W8UH64_9HYPH</name>
<sequence length="172" mass="19204">MQPDPSIAFTAVDESHMPTLFGWLSQQHVRRWWGEPEKELKLIRDGCLTGEVEGFVFSVDGEPAGYIQSWLPTQYESEPWAKDLTPDTPGVDIFVGPPDMIGKGVAPVVIRAFAARLFAGTAPRIIIDPDAENKQALRAYAKAGFTPYGEWNDSTGRTILMELTRTEFERMS</sequence>
<evidence type="ECO:0000313" key="4">
    <source>
        <dbReference type="EMBL" id="MBB5539257.1"/>
    </source>
</evidence>
<dbReference type="Pfam" id="PF13523">
    <property type="entry name" value="Acetyltransf_8"/>
    <property type="match status" value="1"/>
</dbReference>
<comment type="pathway">
    <text evidence="1">Siderophore biosynthesis.</text>
</comment>
<dbReference type="PANTHER" id="PTHR31438:SF1">
    <property type="entry name" value="LYSINE N-ACYLTRANSFERASE C17G9.06C-RELATED"/>
    <property type="match status" value="1"/>
</dbReference>
<dbReference type="AlphaFoldDB" id="A0A7W8UH64"/>